<dbReference type="Gene3D" id="3.40.50.720">
    <property type="entry name" value="NAD(P)-binding Rossmann-like Domain"/>
    <property type="match status" value="1"/>
</dbReference>
<protein>
    <submittedName>
        <fullName evidence="6">NDMA-dependent alcohol dehydrogenase</fullName>
        <ecNumber evidence="6">1.1.99.36</ecNumber>
    </submittedName>
    <submittedName>
        <fullName evidence="7">S-(Hydroxymethyl)glutathione dehydrogenase/alcohol dehydrogenase</fullName>
    </submittedName>
</protein>
<evidence type="ECO:0000256" key="4">
    <source>
        <dbReference type="ARBA" id="ARBA00023027"/>
    </source>
</evidence>
<dbReference type="SMART" id="SM00829">
    <property type="entry name" value="PKS_ER"/>
    <property type="match status" value="1"/>
</dbReference>
<keyword evidence="2" id="KW-0479">Metal-binding</keyword>
<accession>A0A2N3WQD2</accession>
<dbReference type="InterPro" id="IPR013154">
    <property type="entry name" value="ADH-like_N"/>
</dbReference>
<dbReference type="Pfam" id="PF08240">
    <property type="entry name" value="ADH_N"/>
    <property type="match status" value="1"/>
</dbReference>
<evidence type="ECO:0000313" key="6">
    <source>
        <dbReference type="EMBL" id="MBB2500363.1"/>
    </source>
</evidence>
<dbReference type="InterPro" id="IPR013149">
    <property type="entry name" value="ADH-like_C"/>
</dbReference>
<comment type="similarity">
    <text evidence="1">Belongs to the zinc-containing alcohol dehydrogenase family.</text>
</comment>
<dbReference type="CDD" id="cd08279">
    <property type="entry name" value="Zn_ADH_class_III"/>
    <property type="match status" value="1"/>
</dbReference>
<dbReference type="NCBIfam" id="TIGR03989">
    <property type="entry name" value="Rxyl_3153"/>
    <property type="match status" value="1"/>
</dbReference>
<dbReference type="Pfam" id="PF00107">
    <property type="entry name" value="ADH_zinc_N"/>
    <property type="match status" value="1"/>
</dbReference>
<dbReference type="InterPro" id="IPR011032">
    <property type="entry name" value="GroES-like_sf"/>
</dbReference>
<evidence type="ECO:0000313" key="9">
    <source>
        <dbReference type="Proteomes" id="UP000550260"/>
    </source>
</evidence>
<gene>
    <name evidence="7" type="ORF">ATK30_7017</name>
    <name evidence="6" type="ORF">H5411_14660</name>
</gene>
<proteinExistence type="inferred from homology"/>
<dbReference type="EC" id="1.1.99.36" evidence="6"/>
<keyword evidence="3" id="KW-0862">Zinc</keyword>
<accession>A0A8E1VXS9</accession>
<dbReference type="GO" id="GO:0051903">
    <property type="term" value="F:S-(hydroxymethyl)glutathione dehydrogenase [NAD(P)+] activity"/>
    <property type="evidence" value="ECO:0007669"/>
    <property type="project" value="TreeGrafter"/>
</dbReference>
<dbReference type="PANTHER" id="PTHR43880:SF12">
    <property type="entry name" value="ALCOHOL DEHYDROGENASE CLASS-3"/>
    <property type="match status" value="1"/>
</dbReference>
<evidence type="ECO:0000256" key="3">
    <source>
        <dbReference type="ARBA" id="ARBA00022833"/>
    </source>
</evidence>
<keyword evidence="8" id="KW-1185">Reference proteome</keyword>
<reference evidence="6 9" key="2">
    <citation type="submission" date="2020-08" db="EMBL/GenBank/DDBJ databases">
        <title>Amycolatopsis echigonensis JCM 21831.</title>
        <authorList>
            <person name="Tedsree N."/>
            <person name="Kuncharoen N."/>
            <person name="Likhitwitayawuid K."/>
            <person name="Tanasupawat S."/>
        </authorList>
    </citation>
    <scope>NUCLEOTIDE SEQUENCE [LARGE SCALE GENOMIC DNA]</scope>
    <source>
        <strain evidence="6 9">JCM 21831</strain>
    </source>
</reference>
<evidence type="ECO:0000259" key="5">
    <source>
        <dbReference type="SMART" id="SM00829"/>
    </source>
</evidence>
<dbReference type="GO" id="GO:0005829">
    <property type="term" value="C:cytosol"/>
    <property type="evidence" value="ECO:0007669"/>
    <property type="project" value="TreeGrafter"/>
</dbReference>
<dbReference type="GO" id="GO:0046294">
    <property type="term" value="P:formaldehyde catabolic process"/>
    <property type="evidence" value="ECO:0007669"/>
    <property type="project" value="TreeGrafter"/>
</dbReference>
<feature type="domain" description="Enoyl reductase (ER)" evidence="5">
    <location>
        <begin position="13"/>
        <end position="369"/>
    </location>
</feature>
<sequence length="372" mass="39268">MRTRGAVIRQAPGRLEVTELEVDDPYEDEVQVQLVASGLCHSDDHHVTGDIPVGGYPFALGHEGAGVVTKVRPNSKGIEEGDHVIFSAIPSCGHCRWCATGHASLCDLAAGILAGPRFTDGTYRLHTPDGTPVGQMCGISTFVETTTVSLASVVKIGKDIPLDKACLVGCGVSTGWGSAVHSAQVAPGDTVIVMGIGGIGVSALQGAVHAGASQVIAVDPVPFKREQAAVFGATHAVASMEEAAELAKQFTNGQGADATIVTVGVMRPEYLRQALSSVRKAGTVVTTAVGKHEVSEVPLDLFELTLSQKRVQGTCFGATNGNWDVLNLLQLYRDGRLKLDEMITRTYSLEDIAQGYDDLHDGKNIRGIVRFR</sequence>
<keyword evidence="6" id="KW-0560">Oxidoreductase</keyword>
<dbReference type="SUPFAM" id="SSF50129">
    <property type="entry name" value="GroES-like"/>
    <property type="match status" value="2"/>
</dbReference>
<dbReference type="Gene3D" id="3.90.180.10">
    <property type="entry name" value="Medium-chain alcohol dehydrogenases, catalytic domain"/>
    <property type="match status" value="1"/>
</dbReference>
<dbReference type="EMBL" id="PJMY01000003">
    <property type="protein sequence ID" value="PKV96081.1"/>
    <property type="molecule type" value="Genomic_DNA"/>
</dbReference>
<name>A0A2N3WQD2_9PSEU</name>
<dbReference type="Proteomes" id="UP000550260">
    <property type="component" value="Unassembled WGS sequence"/>
</dbReference>
<keyword evidence="4" id="KW-0520">NAD</keyword>
<evidence type="ECO:0000256" key="2">
    <source>
        <dbReference type="ARBA" id="ARBA00022723"/>
    </source>
</evidence>
<organism evidence="7 8">
    <name type="scientific">Amycolatopsis echigonensis</name>
    <dbReference type="NCBI Taxonomy" id="2576905"/>
    <lineage>
        <taxon>Bacteria</taxon>
        <taxon>Bacillati</taxon>
        <taxon>Actinomycetota</taxon>
        <taxon>Actinomycetes</taxon>
        <taxon>Pseudonocardiales</taxon>
        <taxon>Pseudonocardiaceae</taxon>
        <taxon>Amycolatopsis</taxon>
    </lineage>
</organism>
<dbReference type="RefSeq" id="WP_101438994.1">
    <property type="nucleotide sequence ID" value="NZ_JACJHR010000017.1"/>
</dbReference>
<evidence type="ECO:0000256" key="1">
    <source>
        <dbReference type="ARBA" id="ARBA00008072"/>
    </source>
</evidence>
<dbReference type="InterPro" id="IPR020843">
    <property type="entry name" value="ER"/>
</dbReference>
<comment type="caution">
    <text evidence="7">The sequence shown here is derived from an EMBL/GenBank/DDBJ whole genome shotgun (WGS) entry which is preliminary data.</text>
</comment>
<dbReference type="AlphaFoldDB" id="A0A2N3WQD2"/>
<evidence type="ECO:0000313" key="8">
    <source>
        <dbReference type="Proteomes" id="UP000233750"/>
    </source>
</evidence>
<evidence type="ECO:0000313" key="7">
    <source>
        <dbReference type="EMBL" id="PKV96081.1"/>
    </source>
</evidence>
<dbReference type="InterPro" id="IPR023921">
    <property type="entry name" value="ADH_Zn_actinomycetes"/>
</dbReference>
<dbReference type="GO" id="GO:0008270">
    <property type="term" value="F:zinc ion binding"/>
    <property type="evidence" value="ECO:0007669"/>
    <property type="project" value="TreeGrafter"/>
</dbReference>
<dbReference type="OrthoDB" id="3265141at2"/>
<reference evidence="7 8" key="1">
    <citation type="submission" date="2017-12" db="EMBL/GenBank/DDBJ databases">
        <title>Sequencing the genomes of 1000 Actinobacteria strains.</title>
        <authorList>
            <person name="Klenk H.-P."/>
        </authorList>
    </citation>
    <scope>NUCLEOTIDE SEQUENCE [LARGE SCALE GENOMIC DNA]</scope>
    <source>
        <strain evidence="7 8">DSM 45165</strain>
    </source>
</reference>
<dbReference type="Proteomes" id="UP000233750">
    <property type="component" value="Unassembled WGS sequence"/>
</dbReference>
<dbReference type="EMBL" id="JACJHR010000017">
    <property type="protein sequence ID" value="MBB2500363.1"/>
    <property type="molecule type" value="Genomic_DNA"/>
</dbReference>
<dbReference type="SUPFAM" id="SSF51735">
    <property type="entry name" value="NAD(P)-binding Rossmann-fold domains"/>
    <property type="match status" value="1"/>
</dbReference>
<dbReference type="PANTHER" id="PTHR43880">
    <property type="entry name" value="ALCOHOL DEHYDROGENASE"/>
    <property type="match status" value="1"/>
</dbReference>
<dbReference type="InterPro" id="IPR036291">
    <property type="entry name" value="NAD(P)-bd_dom_sf"/>
</dbReference>